<evidence type="ECO:0000313" key="7">
    <source>
        <dbReference type="EMBL" id="CAB4941053.1"/>
    </source>
</evidence>
<evidence type="ECO:0000313" key="3">
    <source>
        <dbReference type="EMBL" id="CAB4667459.1"/>
    </source>
</evidence>
<evidence type="ECO:0000313" key="2">
    <source>
        <dbReference type="EMBL" id="CAB4593348.1"/>
    </source>
</evidence>
<dbReference type="GO" id="GO:0000160">
    <property type="term" value="P:phosphorelay signal transduction system"/>
    <property type="evidence" value="ECO:0007669"/>
    <property type="project" value="InterPro"/>
</dbReference>
<evidence type="ECO:0000259" key="1">
    <source>
        <dbReference type="PROSITE" id="PS50110"/>
    </source>
</evidence>
<protein>
    <submittedName>
        <fullName evidence="9">Unannotated protein</fullName>
    </submittedName>
</protein>
<sequence>MTANRSLIIAIYSDDSSVRNSIKSALGKRVSVEFAEHKILEFATGNAVKSFIDDKKSADIFILDGEAVPEGGLGLARQLKDELFNCPPILVITGRAEDAWLAGWSRADGVVTHPIDPFTIAATVGNLLKTQSTLQG</sequence>
<dbReference type="EMBL" id="CAEZYX010000036">
    <property type="protein sequence ID" value="CAB4740353.1"/>
    <property type="molecule type" value="Genomic_DNA"/>
</dbReference>
<dbReference type="EMBL" id="CAFBNI010000020">
    <property type="protein sequence ID" value="CAB4941053.1"/>
    <property type="molecule type" value="Genomic_DNA"/>
</dbReference>
<accession>A0A6J7Q5R7</accession>
<dbReference type="EMBL" id="CAFBPL010000018">
    <property type="protein sequence ID" value="CAB5010983.1"/>
    <property type="molecule type" value="Genomic_DNA"/>
</dbReference>
<dbReference type="EMBL" id="CAEZWY010000024">
    <property type="protein sequence ID" value="CAB4667459.1"/>
    <property type="molecule type" value="Genomic_DNA"/>
</dbReference>
<evidence type="ECO:0000313" key="4">
    <source>
        <dbReference type="EMBL" id="CAB4740353.1"/>
    </source>
</evidence>
<dbReference type="Gene3D" id="3.40.50.2300">
    <property type="match status" value="1"/>
</dbReference>
<evidence type="ECO:0000313" key="5">
    <source>
        <dbReference type="EMBL" id="CAB4785320.1"/>
    </source>
</evidence>
<dbReference type="PROSITE" id="PS50110">
    <property type="entry name" value="RESPONSE_REGULATORY"/>
    <property type="match status" value="1"/>
</dbReference>
<dbReference type="SUPFAM" id="SSF52172">
    <property type="entry name" value="CheY-like"/>
    <property type="match status" value="1"/>
</dbReference>
<dbReference type="EMBL" id="CAFAAE010000014">
    <property type="protein sequence ID" value="CAB4785320.1"/>
    <property type="molecule type" value="Genomic_DNA"/>
</dbReference>
<gene>
    <name evidence="2" type="ORF">UFOPK1791_00690</name>
    <name evidence="3" type="ORF">UFOPK2312_00371</name>
    <name evidence="4" type="ORF">UFOPK2802_00507</name>
    <name evidence="5" type="ORF">UFOPK2982_00191</name>
    <name evidence="6" type="ORF">UFOPK3083_00422</name>
    <name evidence="7" type="ORF">UFOPK3783_00320</name>
    <name evidence="8" type="ORF">UFOPK3948_00346</name>
    <name evidence="9" type="ORF">UFOPK4113_00292</name>
</gene>
<evidence type="ECO:0000313" key="8">
    <source>
        <dbReference type="EMBL" id="CAB4973906.1"/>
    </source>
</evidence>
<organism evidence="9">
    <name type="scientific">freshwater metagenome</name>
    <dbReference type="NCBI Taxonomy" id="449393"/>
    <lineage>
        <taxon>unclassified sequences</taxon>
        <taxon>metagenomes</taxon>
        <taxon>ecological metagenomes</taxon>
    </lineage>
</organism>
<dbReference type="EMBL" id="CAFBOI010000022">
    <property type="protein sequence ID" value="CAB4973906.1"/>
    <property type="molecule type" value="Genomic_DNA"/>
</dbReference>
<feature type="domain" description="Response regulatory" evidence="1">
    <location>
        <begin position="8"/>
        <end position="128"/>
    </location>
</feature>
<name>A0A6J7Q5R7_9ZZZZ</name>
<evidence type="ECO:0000313" key="6">
    <source>
        <dbReference type="EMBL" id="CAB4802324.1"/>
    </source>
</evidence>
<dbReference type="EMBL" id="CAFAAT010000027">
    <property type="protein sequence ID" value="CAB4802324.1"/>
    <property type="molecule type" value="Genomic_DNA"/>
</dbReference>
<dbReference type="EMBL" id="CAEZUF010000058">
    <property type="protein sequence ID" value="CAB4593348.1"/>
    <property type="molecule type" value="Genomic_DNA"/>
</dbReference>
<reference evidence="9" key="1">
    <citation type="submission" date="2020-05" db="EMBL/GenBank/DDBJ databases">
        <authorList>
            <person name="Chiriac C."/>
            <person name="Salcher M."/>
            <person name="Ghai R."/>
            <person name="Kavagutti S V."/>
        </authorList>
    </citation>
    <scope>NUCLEOTIDE SEQUENCE</scope>
</reference>
<evidence type="ECO:0000313" key="9">
    <source>
        <dbReference type="EMBL" id="CAB5010983.1"/>
    </source>
</evidence>
<dbReference type="InterPro" id="IPR011006">
    <property type="entry name" value="CheY-like_superfamily"/>
</dbReference>
<dbReference type="AlphaFoldDB" id="A0A6J7Q5R7"/>
<proteinExistence type="predicted"/>
<dbReference type="InterPro" id="IPR001789">
    <property type="entry name" value="Sig_transdc_resp-reg_receiver"/>
</dbReference>